<evidence type="ECO:0000313" key="3">
    <source>
        <dbReference type="RefSeq" id="XP_023947249.2"/>
    </source>
</evidence>
<protein>
    <submittedName>
        <fullName evidence="2 3">Uncharacterized protein LOC112052419</fullName>
    </submittedName>
</protein>
<organism evidence="1 2">
    <name type="scientific">Bicyclus anynana</name>
    <name type="common">Squinting bush brown butterfly</name>
    <dbReference type="NCBI Taxonomy" id="110368"/>
    <lineage>
        <taxon>Eukaryota</taxon>
        <taxon>Metazoa</taxon>
        <taxon>Ecdysozoa</taxon>
        <taxon>Arthropoda</taxon>
        <taxon>Hexapoda</taxon>
        <taxon>Insecta</taxon>
        <taxon>Pterygota</taxon>
        <taxon>Neoptera</taxon>
        <taxon>Endopterygota</taxon>
        <taxon>Lepidoptera</taxon>
        <taxon>Glossata</taxon>
        <taxon>Ditrysia</taxon>
        <taxon>Papilionoidea</taxon>
        <taxon>Nymphalidae</taxon>
        <taxon>Satyrinae</taxon>
        <taxon>Satyrini</taxon>
        <taxon>Mycalesina</taxon>
        <taxon>Bicyclus</taxon>
    </lineage>
</organism>
<evidence type="ECO:0000313" key="1">
    <source>
        <dbReference type="Proteomes" id="UP001652582"/>
    </source>
</evidence>
<evidence type="ECO:0000313" key="2">
    <source>
        <dbReference type="RefSeq" id="XP_023947248.2"/>
    </source>
</evidence>
<accession>A0A6J1NQU7</accession>
<dbReference type="RefSeq" id="XP_023947249.2">
    <property type="nucleotide sequence ID" value="XM_024091481.2"/>
</dbReference>
<gene>
    <name evidence="2 3" type="primary">LOC112052419</name>
</gene>
<keyword evidence="1" id="KW-1185">Reference proteome</keyword>
<dbReference type="Proteomes" id="UP001652582">
    <property type="component" value="Chromosome 24"/>
</dbReference>
<dbReference type="OrthoDB" id="7100635at2759"/>
<dbReference type="AlphaFoldDB" id="A0A6J1NQU7"/>
<proteinExistence type="predicted"/>
<name>A0A6J1NQU7_BICAN</name>
<dbReference type="RefSeq" id="XP_023947248.2">
    <property type="nucleotide sequence ID" value="XM_024091480.2"/>
</dbReference>
<reference evidence="2 3" key="1">
    <citation type="submission" date="2025-05" db="UniProtKB">
        <authorList>
            <consortium name="RefSeq"/>
        </authorList>
    </citation>
    <scope>IDENTIFICATION</scope>
</reference>
<dbReference type="KEGG" id="bany:112052419"/>
<sequence>MAPLLGVAETLGQKHRKYNELVNDAIKNNPNQEISAINHEESDLDNLFKIDVACSSRNVEFILQTLKCDDMLYVSRAIKKSTWLLTEEKYSHIINPAYLHSQLYPQMTSKAFNKLILHIRLNLRDEQRVEDFFNYYQQIDLIKAFNWLSHCSIPFIEKIIRNHAEDIPRRLWKRLYEKSITCLELLLQYDKSTYYRDHVIAPGLFFLNKHDENYEKFLNIIESVDKTGDAPMLGPKYTKIIMEKNPERIKNNLEKYDYILNIPVFAKYLKQDEVKEFVLTHIKNKETRSLFTFKKIKYFLNQLPSEERFDFVQKLFIEKSYADEKLDSKTWDDIVEYCNLPLKGKLSSSKNIYSWYVYAPFNKAMADLIQLIRKESNPTERLWILRVLLTCADKNRENILKLLKYYHENHINEAFLYKVQFVNHLITKTDTHRYDEEAWGLLNDLFNSLEVYTRSKDSVETCVKSIFFYNLIHDNNIPEMIENKIDFESYIEYEYRESLKKFNTEEREKIFNYLYKYYFSKITNHVMNEDDFNNTVEGILNILKVMDIWHKDLKEYPLVLRKVTELAIMKTENSWSRDFSEIYNFRKSWRKLFFPESIVLSFSQNTCINALKHNPELLDNYWRQLNSRINDNTKKNVKENFDKFHSKLRIYWNRSLAESFKATFTQNFNQSKLHKASVRGQCILLSPKDMQEFIQKYAPKETKIVSSQVQDMELSIRKNIATCMHRGRPHPPLEIVLLYAKGDYLKYVLPSLNAIFYNISCNQIRKYIPKLLNSPVSLQKHGIRIVFAKLNHKELTEMFPIIWKSNKNKSIRKTIFCETYKSICRQIDETAILKMWEMLTMFIDDLTFEENKKIYVTLSQTEKVPLSIKPEFYMKGYEFLKKIPPKANCDNLIKNMNKEMPKVIEFLDVDFMSAIFLENMDKKFAKRRYDLYDKVATYLLCTKSESVQSERYEKLFEPLIDRAIDMWNEEYKNTYYTRQNLFEILTEMSTQFEGLVLQKKMVIPVAMYHALLNKLQSSLSIKDNYVLITYVKLSLGYIQSIYNVAKCTDSIEKENFNNLLMKSAPSFGFLCSEYLKDDIEKHSSSVYVIFAHVLNEIIRNHKEHDIVYKMTVLKYILESSDLTERYALVAQLIPEYNFITEDDEKVLKLELLNKIGSCQSKEASYWHARMKDFYF</sequence>
<dbReference type="GeneID" id="112052419"/>